<dbReference type="InterPro" id="IPR037097">
    <property type="entry name" value="Photo_RC_H_N_sf"/>
</dbReference>
<accession>A0A327K8V7</accession>
<evidence type="ECO:0000259" key="2">
    <source>
        <dbReference type="Pfam" id="PF03967"/>
    </source>
</evidence>
<dbReference type="Gene3D" id="3.90.50.10">
    <property type="entry name" value="Photosynthetic Reaction Center, subunit H, domain 2"/>
    <property type="match status" value="1"/>
</dbReference>
<dbReference type="EMBL" id="WNKV01000001">
    <property type="protein sequence ID" value="MTW14670.1"/>
    <property type="molecule type" value="Genomic_DNA"/>
</dbReference>
<feature type="domain" description="PRC-barrel" evidence="3">
    <location>
        <begin position="146"/>
        <end position="216"/>
    </location>
</feature>
<keyword evidence="1" id="KW-0812">Transmembrane</keyword>
<dbReference type="InterPro" id="IPR027275">
    <property type="entry name" value="PRC-brl_dom"/>
</dbReference>
<dbReference type="AlphaFoldDB" id="A0A327K8V7"/>
<gene>
    <name evidence="4" type="primary">puhA</name>
    <name evidence="4" type="ORF">GJ689_00375</name>
</gene>
<dbReference type="NCBIfam" id="TIGR01150">
    <property type="entry name" value="puhA"/>
    <property type="match status" value="1"/>
</dbReference>
<feature type="domain" description="Photosynthetic reaction centre H subunit N-terminal" evidence="2">
    <location>
        <begin position="5"/>
        <end position="138"/>
    </location>
</feature>
<dbReference type="SUPFAM" id="SSF50346">
    <property type="entry name" value="PRC-barrel domain"/>
    <property type="match status" value="1"/>
</dbReference>
<dbReference type="Pfam" id="PF05239">
    <property type="entry name" value="PRC"/>
    <property type="match status" value="1"/>
</dbReference>
<evidence type="ECO:0000313" key="5">
    <source>
        <dbReference type="Proteomes" id="UP000438991"/>
    </source>
</evidence>
<keyword evidence="1" id="KW-1133">Transmembrane helix</keyword>
<evidence type="ECO:0000256" key="1">
    <source>
        <dbReference type="SAM" id="Phobius"/>
    </source>
</evidence>
<feature type="transmembrane region" description="Helical" evidence="1">
    <location>
        <begin position="12"/>
        <end position="31"/>
    </location>
</feature>
<dbReference type="GO" id="GO:0030077">
    <property type="term" value="C:plasma membrane light-harvesting complex"/>
    <property type="evidence" value="ECO:0007669"/>
    <property type="project" value="InterPro"/>
</dbReference>
<name>A0A327K8V7_9BRAD</name>
<proteinExistence type="predicted"/>
<organism evidence="4 5">
    <name type="scientific">Rhodoplanes serenus</name>
    <dbReference type="NCBI Taxonomy" id="200615"/>
    <lineage>
        <taxon>Bacteria</taxon>
        <taxon>Pseudomonadati</taxon>
        <taxon>Pseudomonadota</taxon>
        <taxon>Alphaproteobacteria</taxon>
        <taxon>Hyphomicrobiales</taxon>
        <taxon>Nitrobacteraceae</taxon>
        <taxon>Rhodoplanes</taxon>
    </lineage>
</organism>
<dbReference type="SUPFAM" id="SSF81490">
    <property type="entry name" value="Photosystem II reaction centre subunit H, transmembrane region"/>
    <property type="match status" value="1"/>
</dbReference>
<dbReference type="Pfam" id="PF03967">
    <property type="entry name" value="PRCH"/>
    <property type="match status" value="1"/>
</dbReference>
<protein>
    <submittedName>
        <fullName evidence="4">Photosynthetic reaction center subunit H</fullName>
    </submittedName>
</protein>
<keyword evidence="1" id="KW-0472">Membrane</keyword>
<comment type="caution">
    <text evidence="4">The sequence shown here is derived from an EMBL/GenBank/DDBJ whole genome shotgun (WGS) entry which is preliminary data.</text>
</comment>
<sequence length="259" mass="28142">MQTGAFTGYMDVAQVVLYAFWIFFAGLIFYLRREDKREGYPLDSDRTVASGGQILVQGWPAPPPPKTYLLHDGKTVTVPSSAPVPVDTRLKPGAHLGAPFEPVGDAMRDGVGPAAWAQRADTPDLTWAGENRVVPMRVAEDHWVEENDPDPRGWNVVAGDGQIAGKVTELWIDLAEPLVRYYEVSLGKGGRNVLVPYVFANVNAATKELEVDALTAAQFAGVPSIKSPNQITALEEDKICGYFGGGRTYSVATRVEPLL</sequence>
<dbReference type="InterPro" id="IPR005652">
    <property type="entry name" value="Photo_RC_H"/>
</dbReference>
<dbReference type="Gene3D" id="4.10.540.10">
    <property type="entry name" value="Photosynthetic reaction centre, H subunit, N-terminal domain"/>
    <property type="match status" value="1"/>
</dbReference>
<evidence type="ECO:0000313" key="4">
    <source>
        <dbReference type="EMBL" id="MTW14670.1"/>
    </source>
</evidence>
<dbReference type="RefSeq" id="WP_111385048.1">
    <property type="nucleotide sequence ID" value="NZ_NPEW01000072.1"/>
</dbReference>
<reference evidence="4 5" key="1">
    <citation type="submission" date="2019-11" db="EMBL/GenBank/DDBJ databases">
        <title>Whole-genome sequence of Rhodoplanes serenus DSM 18633, type strain.</title>
        <authorList>
            <person name="Kyndt J.A."/>
            <person name="Meyer T.E."/>
        </authorList>
    </citation>
    <scope>NUCLEOTIDE SEQUENCE [LARGE SCALE GENOMIC DNA]</scope>
    <source>
        <strain evidence="4 5">DSM 18633</strain>
    </source>
</reference>
<dbReference type="InterPro" id="IPR011033">
    <property type="entry name" value="PRC_barrel-like_sf"/>
</dbReference>
<evidence type="ECO:0000259" key="3">
    <source>
        <dbReference type="Pfam" id="PF05239"/>
    </source>
</evidence>
<dbReference type="GO" id="GO:0019684">
    <property type="term" value="P:photosynthesis, light reaction"/>
    <property type="evidence" value="ECO:0007669"/>
    <property type="project" value="InterPro"/>
</dbReference>
<dbReference type="InterPro" id="IPR014747">
    <property type="entry name" value="Bac_photo_RC_H_C"/>
</dbReference>
<dbReference type="Proteomes" id="UP000438991">
    <property type="component" value="Unassembled WGS sequence"/>
</dbReference>
<dbReference type="InterPro" id="IPR015810">
    <property type="entry name" value="Photo_RC_H_N"/>
</dbReference>